<evidence type="ECO:0000256" key="13">
    <source>
        <dbReference type="ARBA" id="ARBA00031533"/>
    </source>
</evidence>
<evidence type="ECO:0000259" key="15">
    <source>
        <dbReference type="Pfam" id="PF11838"/>
    </source>
</evidence>
<evidence type="ECO:0000256" key="8">
    <source>
        <dbReference type="ARBA" id="ARBA00022723"/>
    </source>
</evidence>
<keyword evidence="9 17" id="KW-0378">Hydrolase</keyword>
<dbReference type="CDD" id="cd09602">
    <property type="entry name" value="M1_APN"/>
    <property type="match status" value="1"/>
</dbReference>
<protein>
    <recommendedName>
        <fullName evidence="5">Aminopeptidase N</fullName>
        <ecNumber evidence="4">3.4.11.2</ecNumber>
    </recommendedName>
    <alternativeName>
        <fullName evidence="12">Alanine aminopeptidase</fullName>
    </alternativeName>
    <alternativeName>
        <fullName evidence="13">Lysyl aminopeptidase</fullName>
    </alternativeName>
</protein>
<dbReference type="InterPro" id="IPR024571">
    <property type="entry name" value="ERAP1-like_C_dom"/>
</dbReference>
<sequence length="811" mass="87835">MPVKSLRQEEAVERAAILSVTSYDIAIDLTDLPDGPAFRAVSTVRFTATEGASTFVDCCAEVESATLNGEPLPAAEDGRITLAGLEGDNELVVATVQNDTKDGRGVHRAVDPADKNVYLWTTFEPDEARYAWACFDQPDLKAPHAFTVVAPESWTVVSNSGDPTVEPVDNGRRWTFEPTPALSTYNPVVVAGPFVELRKEAGGYDLGLYARQTLASVLERDSEQLFTLTEQGLGFFGDRFGMPFPQRSYDQVFLPEFGGAMENYGCVTWTDAILRRHEPTTGEWQSFANVLLHEMAHMWFGNIVTMRWWDDLWLNEAFAEFACMWAAERATSYGDTAANNLVLGKLDAYLADQGPASHPIYQPVPSVADAESIFDSITYPKGAAVLKQLMYFVGEETFSQGMTAYFAEHAWGNTTLDDLVRSLEQASGRDLQPWRTAWLETAGVDRLGIETTDDGVVLTAVGAHGAPHPQVVGVGAYRRAGDALEEVGAVRVEVDGERTVVEGLPDADLYLVNHDDTTFATTRPDAAGREVLVGRPSGLPTTLARAVAMATVWDMLASGDATAAEAVGAITDVLSVETVETVVDPLVSLAILAAQQWAPDAERTALEARVSAAARGLVDRGVSRQTALRALVRTAASEGDLDALLDEVGDDVDLHWYALERRAVLGTVDAAAVQALEERDPDPDAWVRALRVRASSPDADAKAEVWNAVVVERTVPIQLARLVGADFWRPGQDDVLAPYLDRYLEALPAFHEGGMIPGLALTASLFPVFGIDEAWVARAREVAAAEAAPVVIGALTERSEEVLRMVRARGL</sequence>
<dbReference type="InterPro" id="IPR050344">
    <property type="entry name" value="Peptidase_M1_aminopeptidases"/>
</dbReference>
<evidence type="ECO:0000256" key="1">
    <source>
        <dbReference type="ARBA" id="ARBA00000098"/>
    </source>
</evidence>
<reference evidence="17 18" key="1">
    <citation type="submission" date="2022-01" db="EMBL/GenBank/DDBJ databases">
        <title>Nocardioides sp. nov., an actinomycete isolated from mining soil.</title>
        <authorList>
            <person name="Liu L."/>
        </authorList>
    </citation>
    <scope>NUCLEOTIDE SEQUENCE [LARGE SCALE GENOMIC DNA]</scope>
    <source>
        <strain evidence="17 18">KLBMP 9356</strain>
    </source>
</reference>
<dbReference type="PRINTS" id="PR00756">
    <property type="entry name" value="ALADIPTASE"/>
</dbReference>
<dbReference type="Pfam" id="PF01433">
    <property type="entry name" value="Peptidase_M1"/>
    <property type="match status" value="1"/>
</dbReference>
<feature type="domain" description="Aminopeptidase N-like N-terminal" evidence="16">
    <location>
        <begin position="114"/>
        <end position="185"/>
    </location>
</feature>
<dbReference type="GO" id="GO:0016285">
    <property type="term" value="F:alanyl aminopeptidase activity"/>
    <property type="evidence" value="ECO:0007669"/>
    <property type="project" value="UniProtKB-EC"/>
</dbReference>
<dbReference type="SUPFAM" id="SSF63737">
    <property type="entry name" value="Leukotriene A4 hydrolase N-terminal domain"/>
    <property type="match status" value="1"/>
</dbReference>
<evidence type="ECO:0000313" key="18">
    <source>
        <dbReference type="Proteomes" id="UP001201161"/>
    </source>
</evidence>
<dbReference type="InterPro" id="IPR045357">
    <property type="entry name" value="Aminopeptidase_N-like_N"/>
</dbReference>
<evidence type="ECO:0000256" key="10">
    <source>
        <dbReference type="ARBA" id="ARBA00022833"/>
    </source>
</evidence>
<dbReference type="Pfam" id="PF11838">
    <property type="entry name" value="ERAP1_C"/>
    <property type="match status" value="1"/>
</dbReference>
<keyword evidence="8" id="KW-0479">Metal-binding</keyword>
<evidence type="ECO:0000256" key="7">
    <source>
        <dbReference type="ARBA" id="ARBA00022670"/>
    </source>
</evidence>
<name>A0ABS9HGZ6_9ACTN</name>
<dbReference type="Gene3D" id="2.60.40.1730">
    <property type="entry name" value="tricorn interacting facor f3 domain"/>
    <property type="match status" value="1"/>
</dbReference>
<evidence type="ECO:0000256" key="9">
    <source>
        <dbReference type="ARBA" id="ARBA00022801"/>
    </source>
</evidence>
<dbReference type="InterPro" id="IPR027268">
    <property type="entry name" value="Peptidase_M4/M1_CTD_sf"/>
</dbReference>
<dbReference type="PANTHER" id="PTHR11533:SF174">
    <property type="entry name" value="PUROMYCIN-SENSITIVE AMINOPEPTIDASE-RELATED"/>
    <property type="match status" value="1"/>
</dbReference>
<dbReference type="InterPro" id="IPR014782">
    <property type="entry name" value="Peptidase_M1_dom"/>
</dbReference>
<comment type="caution">
    <text evidence="17">The sequence shown here is derived from an EMBL/GenBank/DDBJ whole genome shotgun (WGS) entry which is preliminary data.</text>
</comment>
<dbReference type="SUPFAM" id="SSF55486">
    <property type="entry name" value="Metalloproteases ('zincins'), catalytic domain"/>
    <property type="match status" value="1"/>
</dbReference>
<keyword evidence="18" id="KW-1185">Reference proteome</keyword>
<accession>A0ABS9HGZ6</accession>
<proteinExistence type="inferred from homology"/>
<evidence type="ECO:0000256" key="2">
    <source>
        <dbReference type="ARBA" id="ARBA00001947"/>
    </source>
</evidence>
<comment type="cofactor">
    <cofactor evidence="2">
        <name>Zn(2+)</name>
        <dbReference type="ChEBI" id="CHEBI:29105"/>
    </cofactor>
</comment>
<dbReference type="InterPro" id="IPR012778">
    <property type="entry name" value="Pept_M1_aminopeptidase"/>
</dbReference>
<dbReference type="InterPro" id="IPR042097">
    <property type="entry name" value="Aminopeptidase_N-like_N_sf"/>
</dbReference>
<dbReference type="Proteomes" id="UP001201161">
    <property type="component" value="Unassembled WGS sequence"/>
</dbReference>
<evidence type="ECO:0000256" key="5">
    <source>
        <dbReference type="ARBA" id="ARBA00015611"/>
    </source>
</evidence>
<keyword evidence="10" id="KW-0862">Zinc</keyword>
<evidence type="ECO:0000259" key="16">
    <source>
        <dbReference type="Pfam" id="PF17900"/>
    </source>
</evidence>
<dbReference type="InterPro" id="IPR001930">
    <property type="entry name" value="Peptidase_M1"/>
</dbReference>
<dbReference type="EC" id="3.4.11.2" evidence="4"/>
<gene>
    <name evidence="17" type="primary">pepN</name>
    <name evidence="17" type="ORF">L2K70_17390</name>
</gene>
<comment type="catalytic activity">
    <reaction evidence="1">
        <text>Release of an N-terminal amino acid, Xaa-|-Yaa- from a peptide, amide or arylamide. Xaa is preferably Ala, but may be most amino acids including Pro (slow action). When a terminal hydrophobic residue is followed by a prolyl residue, the two may be released as an intact Xaa-Pro dipeptide.</text>
        <dbReference type="EC" id="3.4.11.2"/>
    </reaction>
</comment>
<dbReference type="RefSeq" id="WP_236404393.1">
    <property type="nucleotide sequence ID" value="NZ_JAKJHZ010000010.1"/>
</dbReference>
<dbReference type="PANTHER" id="PTHR11533">
    <property type="entry name" value="PROTEASE M1 ZINC METALLOPROTEASE"/>
    <property type="match status" value="1"/>
</dbReference>
<evidence type="ECO:0000256" key="11">
    <source>
        <dbReference type="ARBA" id="ARBA00023049"/>
    </source>
</evidence>
<keyword evidence="7" id="KW-0645">Protease</keyword>
<evidence type="ECO:0000256" key="4">
    <source>
        <dbReference type="ARBA" id="ARBA00012564"/>
    </source>
</evidence>
<keyword evidence="6 17" id="KW-0031">Aminopeptidase</keyword>
<dbReference type="EMBL" id="JAKJHZ010000010">
    <property type="protein sequence ID" value="MCF6379388.1"/>
    <property type="molecule type" value="Genomic_DNA"/>
</dbReference>
<evidence type="ECO:0000256" key="6">
    <source>
        <dbReference type="ARBA" id="ARBA00022438"/>
    </source>
</evidence>
<keyword evidence="11" id="KW-0482">Metalloprotease</keyword>
<organism evidence="17 18">
    <name type="scientific">Nocardioides potassii</name>
    <dbReference type="NCBI Taxonomy" id="2911371"/>
    <lineage>
        <taxon>Bacteria</taxon>
        <taxon>Bacillati</taxon>
        <taxon>Actinomycetota</taxon>
        <taxon>Actinomycetes</taxon>
        <taxon>Propionibacteriales</taxon>
        <taxon>Nocardioidaceae</taxon>
        <taxon>Nocardioides</taxon>
    </lineage>
</organism>
<dbReference type="NCBIfam" id="TIGR02412">
    <property type="entry name" value="pepN_strep_liv"/>
    <property type="match status" value="1"/>
</dbReference>
<feature type="domain" description="ERAP1-like C-terminal" evidence="15">
    <location>
        <begin position="509"/>
        <end position="781"/>
    </location>
</feature>
<dbReference type="Gene3D" id="1.10.390.10">
    <property type="entry name" value="Neutral Protease Domain 2"/>
    <property type="match status" value="1"/>
</dbReference>
<dbReference type="Pfam" id="PF17900">
    <property type="entry name" value="Peptidase_M1_N"/>
    <property type="match status" value="1"/>
</dbReference>
<evidence type="ECO:0000313" key="17">
    <source>
        <dbReference type="EMBL" id="MCF6379388.1"/>
    </source>
</evidence>
<comment type="similarity">
    <text evidence="3">Belongs to the peptidase M1 family.</text>
</comment>
<feature type="domain" description="Peptidase M1 membrane alanine aminopeptidase" evidence="14">
    <location>
        <begin position="229"/>
        <end position="433"/>
    </location>
</feature>
<evidence type="ECO:0000256" key="12">
    <source>
        <dbReference type="ARBA" id="ARBA00029811"/>
    </source>
</evidence>
<evidence type="ECO:0000256" key="3">
    <source>
        <dbReference type="ARBA" id="ARBA00010136"/>
    </source>
</evidence>
<evidence type="ECO:0000259" key="14">
    <source>
        <dbReference type="Pfam" id="PF01433"/>
    </source>
</evidence>